<proteinExistence type="predicted"/>
<evidence type="ECO:0000313" key="2">
    <source>
        <dbReference type="Proteomes" id="UP000575480"/>
    </source>
</evidence>
<reference evidence="1 2" key="1">
    <citation type="journal article" date="2019" name="Environ. Microbiol.">
        <title>Genomics insights into ecotype formation of ammonia-oxidizing archaea in the deep ocean.</title>
        <authorList>
            <person name="Wang Y."/>
            <person name="Huang J.M."/>
            <person name="Cui G.J."/>
            <person name="Nunoura T."/>
            <person name="Takaki Y."/>
            <person name="Li W.L."/>
            <person name="Li J."/>
            <person name="Gao Z.M."/>
            <person name="Takai K."/>
            <person name="Zhang A.Q."/>
            <person name="Stepanauskas R."/>
        </authorList>
    </citation>
    <scope>NUCLEOTIDE SEQUENCE [LARGE SCALE GENOMIC DNA]</scope>
    <source>
        <strain evidence="1 2">L15a</strain>
    </source>
</reference>
<dbReference type="Proteomes" id="UP000575480">
    <property type="component" value="Unassembled WGS sequence"/>
</dbReference>
<gene>
    <name evidence="1" type="ORF">HX858_09635</name>
</gene>
<sequence length="92" mass="10605">MGKRSNFERKPRDFYPTPFEAVEPLIEHLPKHFTFAEPCAGNGTLVGHLEHYNGLCMWASDIEPQHKGISTQDYKDVKENELLESEYIITNP</sequence>
<name>A0A7K4MX91_9ARCH</name>
<accession>A0A7K4MX91</accession>
<organism evidence="1 2">
    <name type="scientific">Marine Group I thaumarchaeote</name>
    <dbReference type="NCBI Taxonomy" id="2511932"/>
    <lineage>
        <taxon>Archaea</taxon>
        <taxon>Nitrososphaerota</taxon>
        <taxon>Marine Group I</taxon>
    </lineage>
</organism>
<dbReference type="AlphaFoldDB" id="A0A7K4MX91"/>
<dbReference type="EMBL" id="JACATH010000037">
    <property type="protein sequence ID" value="NWJ57988.1"/>
    <property type="molecule type" value="Genomic_DNA"/>
</dbReference>
<protein>
    <submittedName>
        <fullName evidence="1">Class I SAM-dependent methyltransferase</fullName>
    </submittedName>
</protein>
<keyword evidence="1" id="KW-0808">Transferase</keyword>
<feature type="non-terminal residue" evidence="1">
    <location>
        <position position="92"/>
    </location>
</feature>
<dbReference type="GO" id="GO:0008168">
    <property type="term" value="F:methyltransferase activity"/>
    <property type="evidence" value="ECO:0007669"/>
    <property type="project" value="UniProtKB-KW"/>
</dbReference>
<evidence type="ECO:0000313" key="1">
    <source>
        <dbReference type="EMBL" id="NWJ57988.1"/>
    </source>
</evidence>
<keyword evidence="1" id="KW-0489">Methyltransferase</keyword>
<dbReference type="GO" id="GO:0032259">
    <property type="term" value="P:methylation"/>
    <property type="evidence" value="ECO:0007669"/>
    <property type="project" value="UniProtKB-KW"/>
</dbReference>
<comment type="caution">
    <text evidence="1">The sequence shown here is derived from an EMBL/GenBank/DDBJ whole genome shotgun (WGS) entry which is preliminary data.</text>
</comment>